<keyword evidence="6 10" id="KW-0067">ATP-binding</keyword>
<dbReference type="GO" id="GO:0006420">
    <property type="term" value="P:arginyl-tRNA aminoacylation"/>
    <property type="evidence" value="ECO:0007669"/>
    <property type="project" value="InterPro"/>
</dbReference>
<gene>
    <name evidence="10" type="primary">glyS</name>
    <name evidence="12" type="ORF">AUL39_05330</name>
</gene>
<evidence type="ECO:0000256" key="6">
    <source>
        <dbReference type="ARBA" id="ARBA00022840"/>
    </source>
</evidence>
<keyword evidence="8 10" id="KW-0030">Aminoacyl-tRNA synthetase</keyword>
<dbReference type="STRING" id="1299998.AUL39_05330"/>
<organism evidence="12 13">
    <name type="scientific">Tractidigestivibacter scatoligenes</name>
    <name type="common">Olsenella scatoligenes</name>
    <dbReference type="NCBI Taxonomy" id="1299998"/>
    <lineage>
        <taxon>Bacteria</taxon>
        <taxon>Bacillati</taxon>
        <taxon>Actinomycetota</taxon>
        <taxon>Coriobacteriia</taxon>
        <taxon>Coriobacteriales</taxon>
        <taxon>Atopobiaceae</taxon>
        <taxon>Tractidigestivibacter</taxon>
    </lineage>
</organism>
<evidence type="ECO:0000256" key="7">
    <source>
        <dbReference type="ARBA" id="ARBA00022917"/>
    </source>
</evidence>
<dbReference type="InterPro" id="IPR015944">
    <property type="entry name" value="Gly-tRNA-synth_bsu"/>
</dbReference>
<comment type="caution">
    <text evidence="12">The sequence shown here is derived from an EMBL/GenBank/DDBJ whole genome shotgun (WGS) entry which is preliminary data.</text>
</comment>
<keyword evidence="4 10" id="KW-0436">Ligase</keyword>
<comment type="subunit">
    <text evidence="10">Tetramer of two alpha and two beta subunits.</text>
</comment>
<evidence type="ECO:0000256" key="4">
    <source>
        <dbReference type="ARBA" id="ARBA00022598"/>
    </source>
</evidence>
<proteinExistence type="inferred from homology"/>
<dbReference type="SUPFAM" id="SSF109604">
    <property type="entry name" value="HD-domain/PDEase-like"/>
    <property type="match status" value="1"/>
</dbReference>
<dbReference type="PANTHER" id="PTHR30075">
    <property type="entry name" value="GLYCYL-TRNA SYNTHETASE"/>
    <property type="match status" value="1"/>
</dbReference>
<evidence type="ECO:0000256" key="5">
    <source>
        <dbReference type="ARBA" id="ARBA00022741"/>
    </source>
</evidence>
<dbReference type="GO" id="GO:0006426">
    <property type="term" value="P:glycyl-tRNA aminoacylation"/>
    <property type="evidence" value="ECO:0007669"/>
    <property type="project" value="UniProtKB-UniRule"/>
</dbReference>
<dbReference type="RefSeq" id="WP_059054462.1">
    <property type="nucleotide sequence ID" value="NZ_LOJF01000009.1"/>
</dbReference>
<dbReference type="GO" id="GO:0005829">
    <property type="term" value="C:cytosol"/>
    <property type="evidence" value="ECO:0007669"/>
    <property type="project" value="TreeGrafter"/>
</dbReference>
<comment type="catalytic activity">
    <reaction evidence="9 10">
        <text>tRNA(Gly) + glycine + ATP = glycyl-tRNA(Gly) + AMP + diphosphate</text>
        <dbReference type="Rhea" id="RHEA:16013"/>
        <dbReference type="Rhea" id="RHEA-COMP:9664"/>
        <dbReference type="Rhea" id="RHEA-COMP:9683"/>
        <dbReference type="ChEBI" id="CHEBI:30616"/>
        <dbReference type="ChEBI" id="CHEBI:33019"/>
        <dbReference type="ChEBI" id="CHEBI:57305"/>
        <dbReference type="ChEBI" id="CHEBI:78442"/>
        <dbReference type="ChEBI" id="CHEBI:78522"/>
        <dbReference type="ChEBI" id="CHEBI:456215"/>
        <dbReference type="EC" id="6.1.1.14"/>
    </reaction>
</comment>
<dbReference type="PROSITE" id="PS50861">
    <property type="entry name" value="AA_TRNA_LIGASE_II_GLYAB"/>
    <property type="match status" value="1"/>
</dbReference>
<evidence type="ECO:0000256" key="3">
    <source>
        <dbReference type="ARBA" id="ARBA00022490"/>
    </source>
</evidence>
<dbReference type="Pfam" id="PF02092">
    <property type="entry name" value="tRNA_synt_2f"/>
    <property type="match status" value="1"/>
</dbReference>
<comment type="similarity">
    <text evidence="2 10">Belongs to the class-II aminoacyl-tRNA synthetase family.</text>
</comment>
<dbReference type="Pfam" id="PF05746">
    <property type="entry name" value="DALR_1"/>
    <property type="match status" value="1"/>
</dbReference>
<keyword evidence="7 10" id="KW-0648">Protein biosynthesis</keyword>
<evidence type="ECO:0000256" key="10">
    <source>
        <dbReference type="HAMAP-Rule" id="MF_00255"/>
    </source>
</evidence>
<dbReference type="Proteomes" id="UP000054078">
    <property type="component" value="Unassembled WGS sequence"/>
</dbReference>
<dbReference type="NCBIfam" id="TIGR00211">
    <property type="entry name" value="glyS"/>
    <property type="match status" value="1"/>
</dbReference>
<dbReference type="OrthoDB" id="9775440at2"/>
<accession>A0A117J464</accession>
<evidence type="ECO:0000313" key="13">
    <source>
        <dbReference type="Proteomes" id="UP000054078"/>
    </source>
</evidence>
<evidence type="ECO:0000256" key="2">
    <source>
        <dbReference type="ARBA" id="ARBA00008226"/>
    </source>
</evidence>
<sequence>MAETRDFLLEIGCEEMPSAPLNHAVVQLGELVRKGLDEAGLAHGKVETHQTPRRLVAYVHDVALATEELNEVKRGPAASIAFDANGAPTKAAQGFARKFGVDASQLARRVDSDGREYVFAEKHVDARPATPILSALSEQVIGSIEWPNYRSQRWGSEHQTFVRPIRWICALLGSDVVPVRYADVKSAGTTRGHRVLGPGDHKVESPAAYADVLRQNGVLLEDERRAAILDGVSKVEAERPGCRVDTPKRTLDEVVNLCEWPTVLVGTFDEEFLKVPHEIICESMLSNQRYFPVYDAEGNLTREFVVVSNADPKVSATVVDGNERVVRARLDDAKFFYEEDLKVPMDEFVERLGTVVFQEKLGTVRQKVTRMEALAEAVAKAAGADERTCELARRAAHLAKADLVSQAVVEFTNQQGVMGGYYAKAAGEPQEVCDAIREHYRPRFAGDELPSGLVGKCVAIADKLDTVCGIFAIDEPPTGSSDPFAVRRAAIGVIAMLRTLPSVHLRPLIDLALASYAEQGIEFDAKGVASSVASFFQGRLAAIAKDEGIAPDAIEAVGSVGVIDPDEFVRRASALDRARSESPELFEDLATAYARAAHLADASLGTDVDASMLGDAEKALLAACQEGEKAVSAALASGDFDAACEALAGLRGPIDRFFTDVLVMDPDASVRDNRLRLLNRFAGVFGDVADIGVLSKRK</sequence>
<name>A0A117J464_TRASO</name>
<dbReference type="PANTHER" id="PTHR30075:SF2">
    <property type="entry name" value="GLYCINE--TRNA LIGASE, CHLOROPLASTIC_MITOCHONDRIAL 2"/>
    <property type="match status" value="1"/>
</dbReference>
<keyword evidence="5 10" id="KW-0547">Nucleotide-binding</keyword>
<dbReference type="InterPro" id="IPR006194">
    <property type="entry name" value="Gly-tRNA-synth_heterodimer"/>
</dbReference>
<dbReference type="PRINTS" id="PR01045">
    <property type="entry name" value="TRNASYNTHGB"/>
</dbReference>
<dbReference type="GO" id="GO:0004820">
    <property type="term" value="F:glycine-tRNA ligase activity"/>
    <property type="evidence" value="ECO:0007669"/>
    <property type="project" value="UniProtKB-UniRule"/>
</dbReference>
<evidence type="ECO:0000313" key="12">
    <source>
        <dbReference type="EMBL" id="KUH58424.1"/>
    </source>
</evidence>
<dbReference type="GO" id="GO:0005524">
    <property type="term" value="F:ATP binding"/>
    <property type="evidence" value="ECO:0007669"/>
    <property type="project" value="UniProtKB-UniRule"/>
</dbReference>
<dbReference type="SMART" id="SM00836">
    <property type="entry name" value="DALR_1"/>
    <property type="match status" value="1"/>
</dbReference>
<dbReference type="AlphaFoldDB" id="A0A117J464"/>
<evidence type="ECO:0000256" key="9">
    <source>
        <dbReference type="ARBA" id="ARBA00047937"/>
    </source>
</evidence>
<dbReference type="HAMAP" id="MF_00255">
    <property type="entry name" value="Gly_tRNA_synth_beta"/>
    <property type="match status" value="1"/>
</dbReference>
<dbReference type="EC" id="6.1.1.14" evidence="10"/>
<dbReference type="EMBL" id="LOJF01000009">
    <property type="protein sequence ID" value="KUH58424.1"/>
    <property type="molecule type" value="Genomic_DNA"/>
</dbReference>
<dbReference type="InterPro" id="IPR008909">
    <property type="entry name" value="DALR_anticod-bd"/>
</dbReference>
<keyword evidence="13" id="KW-1185">Reference proteome</keyword>
<evidence type="ECO:0000256" key="1">
    <source>
        <dbReference type="ARBA" id="ARBA00004496"/>
    </source>
</evidence>
<dbReference type="GO" id="GO:0004814">
    <property type="term" value="F:arginine-tRNA ligase activity"/>
    <property type="evidence" value="ECO:0007669"/>
    <property type="project" value="InterPro"/>
</dbReference>
<comment type="subcellular location">
    <subcellularLocation>
        <location evidence="1 10">Cytoplasm</location>
    </subcellularLocation>
</comment>
<evidence type="ECO:0000256" key="8">
    <source>
        <dbReference type="ARBA" id="ARBA00023146"/>
    </source>
</evidence>
<evidence type="ECO:0000259" key="11">
    <source>
        <dbReference type="SMART" id="SM00836"/>
    </source>
</evidence>
<keyword evidence="3 10" id="KW-0963">Cytoplasm</keyword>
<feature type="domain" description="DALR anticodon binding" evidence="11">
    <location>
        <begin position="592"/>
        <end position="691"/>
    </location>
</feature>
<protein>
    <recommendedName>
        <fullName evidence="10">Glycine--tRNA ligase beta subunit</fullName>
        <ecNumber evidence="10">6.1.1.14</ecNumber>
    </recommendedName>
    <alternativeName>
        <fullName evidence="10">Glycyl-tRNA synthetase beta subunit</fullName>
        <shortName evidence="10">GlyRS</shortName>
    </alternativeName>
</protein>
<reference evidence="12 13" key="1">
    <citation type="submission" date="2015-12" db="EMBL/GenBank/DDBJ databases">
        <title>Draft Genome Sequence of Olsenella scatoligenes SK9K4T; a Producer of 3-Methylindole- (skatole) and 4-Methylphenol- (p-cresol) Isolated from Pig Feces.</title>
        <authorList>
            <person name="Li X."/>
            <person name="Borg B."/>
            <person name="Canibe N."/>
        </authorList>
    </citation>
    <scope>NUCLEOTIDE SEQUENCE [LARGE SCALE GENOMIC DNA]</scope>
    <source>
        <strain evidence="12 13">SK9K4</strain>
    </source>
</reference>